<evidence type="ECO:0000256" key="11">
    <source>
        <dbReference type="SAM" id="MobiDB-lite"/>
    </source>
</evidence>
<keyword evidence="2 10" id="KW-0444">Lipid biosynthesis</keyword>
<dbReference type="Gene3D" id="3.90.226.10">
    <property type="entry name" value="2-enoyl-CoA Hydratase, Chain A, domain 1"/>
    <property type="match status" value="1"/>
</dbReference>
<reference evidence="14 15" key="1">
    <citation type="submission" date="2017-08" db="EMBL/GenBank/DDBJ databases">
        <title>Burning lignite coal seam in the remote Altai Mountains harbors a hydrogen-driven thermophilic microbial community.</title>
        <authorList>
            <person name="Kadnikov V.V."/>
            <person name="Mardanov A.V."/>
            <person name="Ivasenko D."/>
            <person name="Beletsky A.V."/>
            <person name="Karnachuk O.V."/>
            <person name="Ravin N.V."/>
        </authorList>
    </citation>
    <scope>NUCLEOTIDE SEQUENCE [LARGE SCALE GENOMIC DNA]</scope>
    <source>
        <strain evidence="14">AL33</strain>
    </source>
</reference>
<evidence type="ECO:0000256" key="8">
    <source>
        <dbReference type="ARBA" id="ARBA00023160"/>
    </source>
</evidence>
<dbReference type="UniPathway" id="UPA00655">
    <property type="reaction ID" value="UER00711"/>
</dbReference>
<evidence type="ECO:0000256" key="6">
    <source>
        <dbReference type="ARBA" id="ARBA00022840"/>
    </source>
</evidence>
<evidence type="ECO:0000256" key="1">
    <source>
        <dbReference type="ARBA" id="ARBA00004956"/>
    </source>
</evidence>
<comment type="catalytic activity">
    <reaction evidence="9 10">
        <text>N(6)-carboxybiotinyl-L-lysyl-[protein] + acetyl-CoA = N(6)-biotinyl-L-lysyl-[protein] + malonyl-CoA</text>
        <dbReference type="Rhea" id="RHEA:54728"/>
        <dbReference type="Rhea" id="RHEA-COMP:10505"/>
        <dbReference type="Rhea" id="RHEA-COMP:10506"/>
        <dbReference type="ChEBI" id="CHEBI:57288"/>
        <dbReference type="ChEBI" id="CHEBI:57384"/>
        <dbReference type="ChEBI" id="CHEBI:83144"/>
        <dbReference type="ChEBI" id="CHEBI:83145"/>
        <dbReference type="EC" id="2.1.3.15"/>
    </reaction>
</comment>
<comment type="subunit">
    <text evidence="10">Acetyl-CoA carboxylase is a heterohexamer composed of biotin carboxyl carrier protein (AccB), biotin carboxylase (AccC) and two subunits each of ACCase subunit alpha (AccA) and ACCase subunit beta (AccD).</text>
</comment>
<dbReference type="Proteomes" id="UP000244180">
    <property type="component" value="Unassembled WGS sequence"/>
</dbReference>
<dbReference type="PANTHER" id="PTHR42853:SF3">
    <property type="entry name" value="ACETYL-COENZYME A CARBOXYLASE CARBOXYL TRANSFERASE SUBUNIT ALPHA, CHLOROPLASTIC"/>
    <property type="match status" value="1"/>
</dbReference>
<dbReference type="PROSITE" id="PS50989">
    <property type="entry name" value="COA_CT_CTER"/>
    <property type="match status" value="1"/>
</dbReference>
<protein>
    <recommendedName>
        <fullName evidence="10">Acetyl-coenzyme A carboxylase carboxyl transferase subunit alpha</fullName>
        <shortName evidence="10">ACCase subunit alpha</shortName>
        <shortName evidence="10">Acetyl-CoA carboxylase carboxyltransferase subunit alpha</shortName>
        <ecNumber evidence="10">2.1.3.15</ecNumber>
    </recommendedName>
</protein>
<keyword evidence="4 10" id="KW-0547">Nucleotide-binding</keyword>
<organism evidence="14 15">
    <name type="scientific">Hydrogenibacillus schlegelii</name>
    <name type="common">Bacillus schlegelii</name>
    <dbReference type="NCBI Taxonomy" id="1484"/>
    <lineage>
        <taxon>Bacteria</taxon>
        <taxon>Bacillati</taxon>
        <taxon>Bacillota</taxon>
        <taxon>Bacilli</taxon>
        <taxon>Bacillales</taxon>
        <taxon>Bacillales Family X. Incertae Sedis</taxon>
        <taxon>Hydrogenibacillus</taxon>
    </lineage>
</organism>
<dbReference type="GO" id="GO:0006633">
    <property type="term" value="P:fatty acid biosynthetic process"/>
    <property type="evidence" value="ECO:0007669"/>
    <property type="project" value="UniProtKB-KW"/>
</dbReference>
<keyword evidence="3 10" id="KW-0808">Transferase</keyword>
<evidence type="ECO:0000259" key="12">
    <source>
        <dbReference type="PROSITE" id="PS50989"/>
    </source>
</evidence>
<dbReference type="GO" id="GO:2001295">
    <property type="term" value="P:malonyl-CoA biosynthetic process"/>
    <property type="evidence" value="ECO:0007669"/>
    <property type="project" value="UniProtKB-UniRule"/>
</dbReference>
<feature type="domain" description="CoA carboxyltransferase C-terminal" evidence="12">
    <location>
        <begin position="38"/>
        <end position="292"/>
    </location>
</feature>
<dbReference type="GO" id="GO:0005524">
    <property type="term" value="F:ATP binding"/>
    <property type="evidence" value="ECO:0007669"/>
    <property type="project" value="UniProtKB-KW"/>
</dbReference>
<dbReference type="EMBL" id="JAHHQF010000043">
    <property type="protein sequence ID" value="MBT9281780.1"/>
    <property type="molecule type" value="Genomic_DNA"/>
</dbReference>
<dbReference type="InterPro" id="IPR029045">
    <property type="entry name" value="ClpP/crotonase-like_dom_sf"/>
</dbReference>
<dbReference type="NCBIfam" id="NF004344">
    <property type="entry name" value="PRK05724.1"/>
    <property type="match status" value="1"/>
</dbReference>
<dbReference type="InterPro" id="IPR001095">
    <property type="entry name" value="Acetyl_CoA_COase_a_su"/>
</dbReference>
<evidence type="ECO:0000256" key="2">
    <source>
        <dbReference type="ARBA" id="ARBA00022516"/>
    </source>
</evidence>
<feature type="region of interest" description="Disordered" evidence="11">
    <location>
        <begin position="340"/>
        <end position="375"/>
    </location>
</feature>
<dbReference type="GO" id="GO:0003989">
    <property type="term" value="F:acetyl-CoA carboxylase activity"/>
    <property type="evidence" value="ECO:0007669"/>
    <property type="project" value="InterPro"/>
</dbReference>
<keyword evidence="10" id="KW-0963">Cytoplasm</keyword>
<evidence type="ECO:0000313" key="14">
    <source>
        <dbReference type="EMBL" id="PTQ53871.1"/>
    </source>
</evidence>
<dbReference type="EMBL" id="PEBV01000009">
    <property type="protein sequence ID" value="PTQ53871.1"/>
    <property type="molecule type" value="Genomic_DNA"/>
</dbReference>
<evidence type="ECO:0000256" key="4">
    <source>
        <dbReference type="ARBA" id="ARBA00022741"/>
    </source>
</evidence>
<evidence type="ECO:0000256" key="10">
    <source>
        <dbReference type="HAMAP-Rule" id="MF_00823"/>
    </source>
</evidence>
<proteinExistence type="inferred from homology"/>
<evidence type="ECO:0000313" key="13">
    <source>
        <dbReference type="EMBL" id="MBT9281780.1"/>
    </source>
</evidence>
<evidence type="ECO:0000256" key="5">
    <source>
        <dbReference type="ARBA" id="ARBA00022832"/>
    </source>
</evidence>
<keyword evidence="7 10" id="KW-0443">Lipid metabolism</keyword>
<evidence type="ECO:0000256" key="7">
    <source>
        <dbReference type="ARBA" id="ARBA00023098"/>
    </source>
</evidence>
<dbReference type="Pfam" id="PF03255">
    <property type="entry name" value="ACCA"/>
    <property type="match status" value="1"/>
</dbReference>
<dbReference type="SUPFAM" id="SSF52096">
    <property type="entry name" value="ClpP/crotonase"/>
    <property type="match status" value="1"/>
</dbReference>
<dbReference type="NCBIfam" id="TIGR00513">
    <property type="entry name" value="accA"/>
    <property type="match status" value="1"/>
</dbReference>
<reference evidence="13" key="2">
    <citation type="journal article" date="2021" name="Microbiology">
        <title>Metagenomic Analysis of the Microbial Community in the Underground Coal Fire Area (Kemerovo Region, Russia) Revealed Predominance of Thermophilic Members of the Phyla Deinococcus-thermus, Aquificae, and Firmicutes.</title>
        <authorList>
            <person name="Kadnikov V."/>
            <person name="Mardanov A.V."/>
            <person name="Beletsky A.V."/>
            <person name="Karnachuk O.V."/>
            <person name="Ravin N.V."/>
        </authorList>
    </citation>
    <scope>NUCLEOTIDE SEQUENCE</scope>
    <source>
        <strain evidence="13">RBS10-49</strain>
    </source>
</reference>
<accession>A0A2T5GCF2</accession>
<comment type="similarity">
    <text evidence="10">Belongs to the AccA family.</text>
</comment>
<comment type="pathway">
    <text evidence="1 10">Lipid metabolism; malonyl-CoA biosynthesis; malonyl-CoA from acetyl-CoA: step 1/1.</text>
</comment>
<gene>
    <name evidence="10" type="primary">accA</name>
    <name evidence="14" type="ORF">HSCHL_1245</name>
    <name evidence="13" type="ORF">KM312_03850</name>
</gene>
<evidence type="ECO:0000256" key="9">
    <source>
        <dbReference type="ARBA" id="ARBA00049152"/>
    </source>
</evidence>
<keyword evidence="8 10" id="KW-0275">Fatty acid biosynthesis</keyword>
<comment type="subcellular location">
    <subcellularLocation>
        <location evidence="10">Cytoplasm</location>
    </subcellularLocation>
</comment>
<dbReference type="NCBIfam" id="NF041504">
    <property type="entry name" value="AccA_sub"/>
    <property type="match status" value="1"/>
</dbReference>
<keyword evidence="6 10" id="KW-0067">ATP-binding</keyword>
<dbReference type="InterPro" id="IPR011763">
    <property type="entry name" value="COA_CT_C"/>
</dbReference>
<comment type="function">
    <text evidence="10">Component of the acetyl coenzyme A carboxylase (ACC) complex. First, biotin carboxylase catalyzes the carboxylation of biotin on its carrier protein (BCCP) and then the CO(2) group is transferred by the carboxyltransferase to acetyl-CoA to form malonyl-CoA.</text>
</comment>
<feature type="compositionally biased region" description="Acidic residues" evidence="11">
    <location>
        <begin position="363"/>
        <end position="375"/>
    </location>
</feature>
<evidence type="ECO:0000256" key="3">
    <source>
        <dbReference type="ARBA" id="ARBA00022679"/>
    </source>
</evidence>
<evidence type="ECO:0000313" key="15">
    <source>
        <dbReference type="Proteomes" id="UP000244180"/>
    </source>
</evidence>
<dbReference type="GO" id="GO:0009317">
    <property type="term" value="C:acetyl-CoA carboxylase complex"/>
    <property type="evidence" value="ECO:0007669"/>
    <property type="project" value="InterPro"/>
</dbReference>
<comment type="caution">
    <text evidence="14">The sequence shown here is derived from an EMBL/GenBank/DDBJ whole genome shotgun (WGS) entry which is preliminary data.</text>
</comment>
<dbReference type="GO" id="GO:0016743">
    <property type="term" value="F:carboxyl- or carbamoyltransferase activity"/>
    <property type="evidence" value="ECO:0007669"/>
    <property type="project" value="UniProtKB-UniRule"/>
</dbReference>
<dbReference type="AlphaFoldDB" id="A0A2T5GCF2"/>
<sequence length="375" mass="40150">MEKRLPFEEPLVALEAKIAELRRFMEEQGLDLSEEVARLSARLQALKEETYRNLTPWQKVLIARHPDRPTTLEIAEGMLTDFLELHGDRLTGDDPAIVGGIGLLDGLPVTVIGHQKGRDTKENLARNFGMPHPEGYRKALRLMEQAEKFGRPIITLLNTPGAYPGKAAEERGQSEAIARNLRVMSGLRVPIVVVVVGEGASGGALGIGVGDRILMLEHAWYSVISPEGAAALLWKDAKEAERAAVAMKITAQDLLALGIIDGIIPEPLGGAHRDKAETIRRIKAAVKAALEELLPLSPEALVEGRYAKYRRIGRYTSLFAEGAAAAPGFRDGPGAAESAVAAVSATEDEAPAASGGTRRGDAVDGDGAEQEEGGR</sequence>
<dbReference type="PRINTS" id="PR01069">
    <property type="entry name" value="ACCCTRFRASEA"/>
</dbReference>
<keyword evidence="5 10" id="KW-0276">Fatty acid metabolism</keyword>
<keyword evidence="13" id="KW-0436">Ligase</keyword>
<dbReference type="OrthoDB" id="9808023at2"/>
<dbReference type="EC" id="2.1.3.15" evidence="10"/>
<name>A0A2T5GCF2_HYDSH</name>
<dbReference type="HAMAP" id="MF_00823">
    <property type="entry name" value="AcetylCoA_CT_alpha"/>
    <property type="match status" value="1"/>
</dbReference>
<dbReference type="Proteomes" id="UP000748108">
    <property type="component" value="Unassembled WGS sequence"/>
</dbReference>
<dbReference type="PANTHER" id="PTHR42853">
    <property type="entry name" value="ACETYL-COENZYME A CARBOXYLASE CARBOXYL TRANSFERASE SUBUNIT ALPHA"/>
    <property type="match status" value="1"/>
</dbReference>